<feature type="signal peptide" evidence="1">
    <location>
        <begin position="1"/>
        <end position="32"/>
    </location>
</feature>
<reference evidence="2 3" key="1">
    <citation type="submission" date="2021-06" db="EMBL/GenBank/DDBJ databases">
        <authorList>
            <person name="Palmer J.M."/>
        </authorList>
    </citation>
    <scope>NUCLEOTIDE SEQUENCE [LARGE SCALE GENOMIC DNA]</scope>
    <source>
        <strain evidence="2 3">GA_2019</strain>
        <tissue evidence="2">Muscle</tissue>
    </source>
</reference>
<organism evidence="2 3">
    <name type="scientific">Goodea atripinnis</name>
    <dbReference type="NCBI Taxonomy" id="208336"/>
    <lineage>
        <taxon>Eukaryota</taxon>
        <taxon>Metazoa</taxon>
        <taxon>Chordata</taxon>
        <taxon>Craniata</taxon>
        <taxon>Vertebrata</taxon>
        <taxon>Euteleostomi</taxon>
        <taxon>Actinopterygii</taxon>
        <taxon>Neopterygii</taxon>
        <taxon>Teleostei</taxon>
        <taxon>Neoteleostei</taxon>
        <taxon>Acanthomorphata</taxon>
        <taxon>Ovalentaria</taxon>
        <taxon>Atherinomorphae</taxon>
        <taxon>Cyprinodontiformes</taxon>
        <taxon>Goodeidae</taxon>
        <taxon>Goodea</taxon>
    </lineage>
</organism>
<evidence type="ECO:0000313" key="3">
    <source>
        <dbReference type="Proteomes" id="UP001476798"/>
    </source>
</evidence>
<evidence type="ECO:0000256" key="1">
    <source>
        <dbReference type="SAM" id="SignalP"/>
    </source>
</evidence>
<gene>
    <name evidence="2" type="ORF">GOODEAATRI_025088</name>
</gene>
<accession>A0ABV0MKK4</accession>
<keyword evidence="3" id="KW-1185">Reference proteome</keyword>
<dbReference type="Proteomes" id="UP001476798">
    <property type="component" value="Unassembled WGS sequence"/>
</dbReference>
<dbReference type="EMBL" id="JAHRIO010002903">
    <property type="protein sequence ID" value="MEQ2159635.1"/>
    <property type="molecule type" value="Genomic_DNA"/>
</dbReference>
<name>A0ABV0MKK4_9TELE</name>
<protein>
    <submittedName>
        <fullName evidence="2">Uncharacterized protein</fullName>
    </submittedName>
</protein>
<keyword evidence="1" id="KW-0732">Signal</keyword>
<comment type="caution">
    <text evidence="2">The sequence shown here is derived from an EMBL/GenBank/DDBJ whole genome shotgun (WGS) entry which is preliminary data.</text>
</comment>
<sequence>MARGALSRSGRLAGVDLLLIFTLLSLLWPASSLIDKKDLVEIKENIQKLQHDAERRNAGNMVDHASIAELMEDAPKLIDLLTKWIKKVMPEFLPFHEAFYVFHEDIKGALGEIHVYMNKESEKEIGKIKDYEDKLTQLDMIITNLAGREADL</sequence>
<proteinExistence type="predicted"/>
<evidence type="ECO:0000313" key="2">
    <source>
        <dbReference type="EMBL" id="MEQ2159635.1"/>
    </source>
</evidence>
<feature type="chain" id="PRO_5047457644" evidence="1">
    <location>
        <begin position="33"/>
        <end position="152"/>
    </location>
</feature>